<evidence type="ECO:0000313" key="4">
    <source>
        <dbReference type="Proteomes" id="UP000639010"/>
    </source>
</evidence>
<gene>
    <name evidence="3" type="ORF">H4684_003136</name>
</gene>
<evidence type="ECO:0000313" key="3">
    <source>
        <dbReference type="EMBL" id="MBE1426470.1"/>
    </source>
</evidence>
<dbReference type="PANTHER" id="PTHR32182:SF0">
    <property type="entry name" value="DNA REPLICATION AND REPAIR PROTEIN RECF"/>
    <property type="match status" value="1"/>
</dbReference>
<evidence type="ECO:0000259" key="2">
    <source>
        <dbReference type="Pfam" id="PF13166"/>
    </source>
</evidence>
<dbReference type="RefSeq" id="WP_192624450.1">
    <property type="nucleotide sequence ID" value="NZ_JADBGG010000027.1"/>
</dbReference>
<dbReference type="Gene3D" id="3.40.50.300">
    <property type="entry name" value="P-loop containing nucleotide triphosphate hydrolases"/>
    <property type="match status" value="1"/>
</dbReference>
<proteinExistence type="predicted"/>
<name>A0ABR9H6Z6_9BACT</name>
<feature type="coiled-coil region" evidence="1">
    <location>
        <begin position="408"/>
        <end position="456"/>
    </location>
</feature>
<dbReference type="PANTHER" id="PTHR32182">
    <property type="entry name" value="DNA REPLICATION AND REPAIR PROTEIN RECF"/>
    <property type="match status" value="1"/>
</dbReference>
<dbReference type="SUPFAM" id="SSF52540">
    <property type="entry name" value="P-loop containing nucleoside triphosphate hydrolases"/>
    <property type="match status" value="1"/>
</dbReference>
<keyword evidence="1" id="KW-0175">Coiled coil</keyword>
<sequence length="754" mass="84348">MIESITIANVATYAGAPEQLAGLSRFNFLYGSNGTGKTTVSRVIAKETDFPSCQVKWKGGTKLQPMVYNHDFVERNFHQLPELKGVFTLGEKQKDTLTKIETVKAEQGALTAKIENLTQCLTSADGTAGKKVELAALESALREKCWTLKQKLDGQHVQGAFKGYMGSKDSFRSKILQEHASNAATLLPQTDLEKKAASIFGPTPITEAFVAAIDTTKLLSCEADPILKKRIIGKDDVDIAAMIKKLGNSDWVRAGRAFYDVNEEVCPFCQQKTTAALRRSLDEYFDEAFVNDSKVIDDLATDYATEARRLQQQLATIIASPSKFLDVEKLKAEKELLDTKITLNNQRIAGKRKEASQVVELESLTNVTTAIKAVIDDANIQVAAHNKVVANLVTERTILTSQVWRFALEELKADLDAFKTAKEALDKAITAMKDQIENATEERRIKAAEIRELEKQTTSVQPTVDGINELLISFGFQGFNLTRTVSGTSYKLVRPDGSDAKATLSEGEKTFVTFLYFYHLLKGSESESGMTNDRIVVFDDPVSSLDSDILFIVSSLIKNVFDEVREGTGYIKQVFVLTHNVYFHKEVTFNPDRRKVAMGEETFWVVRKSDLVSKIEKHNTNPIKTSYELLWSEVRRTDRSNLTIQNTLRRILENYFKILGGADPDKICGMFEGKEKLICKSLFSWVNDGSHFVLDDLYVSMDSSMVEIYLKVFREIFKKSDHLAHYKMMMGDAFVDDAPVFEATAPVAFPIAQP</sequence>
<dbReference type="EMBL" id="JADBGG010000027">
    <property type="protein sequence ID" value="MBE1426470.1"/>
    <property type="molecule type" value="Genomic_DNA"/>
</dbReference>
<dbReference type="InterPro" id="IPR026866">
    <property type="entry name" value="CR006_AAA"/>
</dbReference>
<feature type="domain" description="Protein CR006 P-loop" evidence="2">
    <location>
        <begin position="9"/>
        <end position="718"/>
    </location>
</feature>
<dbReference type="Proteomes" id="UP000639010">
    <property type="component" value="Unassembled WGS sequence"/>
</dbReference>
<evidence type="ECO:0000256" key="1">
    <source>
        <dbReference type="SAM" id="Coils"/>
    </source>
</evidence>
<dbReference type="Pfam" id="PF13166">
    <property type="entry name" value="AAA_13"/>
    <property type="match status" value="1"/>
</dbReference>
<comment type="caution">
    <text evidence="3">The sequence shown here is derived from an EMBL/GenBank/DDBJ whole genome shotgun (WGS) entry which is preliminary data.</text>
</comment>
<protein>
    <submittedName>
        <fullName evidence="3">Wobble nucleotide-excising tRNase</fullName>
    </submittedName>
</protein>
<accession>A0ABR9H6Z6</accession>
<organism evidence="3 4">
    <name type="scientific">Desulfomicrobium macestii</name>
    <dbReference type="NCBI Taxonomy" id="90731"/>
    <lineage>
        <taxon>Bacteria</taxon>
        <taxon>Pseudomonadati</taxon>
        <taxon>Thermodesulfobacteriota</taxon>
        <taxon>Desulfovibrionia</taxon>
        <taxon>Desulfovibrionales</taxon>
        <taxon>Desulfomicrobiaceae</taxon>
        <taxon>Desulfomicrobium</taxon>
    </lineage>
</organism>
<keyword evidence="4" id="KW-1185">Reference proteome</keyword>
<reference evidence="3 4" key="1">
    <citation type="submission" date="2020-10" db="EMBL/GenBank/DDBJ databases">
        <title>Genomic Encyclopedia of Type Strains, Phase IV (KMG-IV): sequencing the most valuable type-strain genomes for metagenomic binning, comparative biology and taxonomic classification.</title>
        <authorList>
            <person name="Goeker M."/>
        </authorList>
    </citation>
    <scope>NUCLEOTIDE SEQUENCE [LARGE SCALE GENOMIC DNA]</scope>
    <source>
        <strain evidence="3 4">DSM 4194</strain>
    </source>
</reference>
<dbReference type="InterPro" id="IPR027417">
    <property type="entry name" value="P-loop_NTPase"/>
</dbReference>